<proteinExistence type="predicted"/>
<evidence type="ECO:0000313" key="1">
    <source>
        <dbReference type="EMBL" id="KRM11431.1"/>
    </source>
</evidence>
<dbReference type="PANTHER" id="PTHR33221:SF15">
    <property type="entry name" value="HTH-TYPE TRANSCRIPTIONAL REGULATOR YWGB-RELATED"/>
    <property type="match status" value="1"/>
</dbReference>
<dbReference type="Gene3D" id="1.10.10.10">
    <property type="entry name" value="Winged helix-like DNA-binding domain superfamily/Winged helix DNA-binding domain"/>
    <property type="match status" value="1"/>
</dbReference>
<dbReference type="RefSeq" id="WP_010621113.1">
    <property type="nucleotide sequence ID" value="NZ_AZGF01000019.1"/>
</dbReference>
<reference evidence="1 2" key="1">
    <citation type="journal article" date="2015" name="Genome Announc.">
        <title>Expanding the biotechnology potential of lactobacilli through comparative genomics of 213 strains and associated genera.</title>
        <authorList>
            <person name="Sun Z."/>
            <person name="Harris H.M."/>
            <person name="McCann A."/>
            <person name="Guo C."/>
            <person name="Argimon S."/>
            <person name="Zhang W."/>
            <person name="Yang X."/>
            <person name="Jeffery I.B."/>
            <person name="Cooney J.C."/>
            <person name="Kagawa T.F."/>
            <person name="Liu W."/>
            <person name="Song Y."/>
            <person name="Salvetti E."/>
            <person name="Wrobel A."/>
            <person name="Rasinkangas P."/>
            <person name="Parkhill J."/>
            <person name="Rea M.C."/>
            <person name="O'Sullivan O."/>
            <person name="Ritari J."/>
            <person name="Douillard F.P."/>
            <person name="Paul Ross R."/>
            <person name="Yang R."/>
            <person name="Briner A.E."/>
            <person name="Felis G.E."/>
            <person name="de Vos W.M."/>
            <person name="Barrangou R."/>
            <person name="Klaenhammer T.R."/>
            <person name="Caufield P.W."/>
            <person name="Cui Y."/>
            <person name="Zhang H."/>
            <person name="O'Toole P.W."/>
        </authorList>
    </citation>
    <scope>NUCLEOTIDE SEQUENCE [LARGE SCALE GENOMIC DNA]</scope>
    <source>
        <strain evidence="1 2">DSM 5007</strain>
    </source>
</reference>
<protein>
    <recommendedName>
        <fullName evidence="3">Transcriptional regulator</fullName>
    </recommendedName>
</protein>
<comment type="caution">
    <text evidence="1">The sequence shown here is derived from an EMBL/GenBank/DDBJ whole genome shotgun (WGS) entry which is preliminary data.</text>
</comment>
<dbReference type="OrthoDB" id="213028at2"/>
<dbReference type="Proteomes" id="UP000051820">
    <property type="component" value="Unassembled WGS sequence"/>
</dbReference>
<evidence type="ECO:0000313" key="2">
    <source>
        <dbReference type="Proteomes" id="UP000051820"/>
    </source>
</evidence>
<keyword evidence="2" id="KW-1185">Reference proteome</keyword>
<dbReference type="EMBL" id="AZGF01000019">
    <property type="protein sequence ID" value="KRM11431.1"/>
    <property type="molecule type" value="Genomic_DNA"/>
</dbReference>
<dbReference type="SUPFAM" id="SSF46785">
    <property type="entry name" value="Winged helix' DNA-binding domain"/>
    <property type="match status" value="1"/>
</dbReference>
<dbReference type="Pfam" id="PF02082">
    <property type="entry name" value="Rrf2"/>
    <property type="match status" value="1"/>
</dbReference>
<dbReference type="eggNOG" id="COG1959">
    <property type="taxonomic scope" value="Bacteria"/>
</dbReference>
<dbReference type="InterPro" id="IPR000944">
    <property type="entry name" value="Tscrpt_reg_Rrf2"/>
</dbReference>
<dbReference type="InterPro" id="IPR036388">
    <property type="entry name" value="WH-like_DNA-bd_sf"/>
</dbReference>
<dbReference type="InterPro" id="IPR036390">
    <property type="entry name" value="WH_DNA-bd_sf"/>
</dbReference>
<sequence>MKYSHKLSDAVHVLAYIEIYKNDDLSSAAIARSVEANPSMIRRLMSSLVKAGLLNSHPGAVAPELARPLNQITLLDVYKAIDDDRNFLHVDPKTNPNCIVGGNIQETLNGVYDRIQEQAEASMDKVTLDEIVQEILSRNSK</sequence>
<dbReference type="STRING" id="1423807.FD16_GL000730"/>
<organism evidence="1 2">
    <name type="scientific">Paucilactobacillus suebicus DSM 5007 = KCTC 3549</name>
    <dbReference type="NCBI Taxonomy" id="1423807"/>
    <lineage>
        <taxon>Bacteria</taxon>
        <taxon>Bacillati</taxon>
        <taxon>Bacillota</taxon>
        <taxon>Bacilli</taxon>
        <taxon>Lactobacillales</taxon>
        <taxon>Lactobacillaceae</taxon>
        <taxon>Paucilactobacillus</taxon>
    </lineage>
</organism>
<dbReference type="GO" id="GO:0005829">
    <property type="term" value="C:cytosol"/>
    <property type="evidence" value="ECO:0007669"/>
    <property type="project" value="TreeGrafter"/>
</dbReference>
<dbReference type="PATRIC" id="fig|1423807.3.peg.739"/>
<name>A0A0R1W125_9LACO</name>
<gene>
    <name evidence="1" type="ORF">FD16_GL000730</name>
</gene>
<dbReference type="GO" id="GO:0003700">
    <property type="term" value="F:DNA-binding transcription factor activity"/>
    <property type="evidence" value="ECO:0007669"/>
    <property type="project" value="TreeGrafter"/>
</dbReference>
<evidence type="ECO:0008006" key="3">
    <source>
        <dbReference type="Google" id="ProtNLM"/>
    </source>
</evidence>
<dbReference type="PANTHER" id="PTHR33221">
    <property type="entry name" value="WINGED HELIX-TURN-HELIX TRANSCRIPTIONAL REGULATOR, RRF2 FAMILY"/>
    <property type="match status" value="1"/>
</dbReference>
<accession>A0A0R1W125</accession>
<dbReference type="AlphaFoldDB" id="A0A0R1W125"/>
<dbReference type="PROSITE" id="PS51197">
    <property type="entry name" value="HTH_RRF2_2"/>
    <property type="match status" value="1"/>
</dbReference>